<name>A0AC34PVJ3_9BILA</name>
<reference evidence="2" key="1">
    <citation type="submission" date="2022-11" db="UniProtKB">
        <authorList>
            <consortium name="WormBaseParasite"/>
        </authorList>
    </citation>
    <scope>IDENTIFICATION</scope>
</reference>
<proteinExistence type="predicted"/>
<evidence type="ECO:0000313" key="1">
    <source>
        <dbReference type="Proteomes" id="UP000887576"/>
    </source>
</evidence>
<dbReference type="Proteomes" id="UP000887576">
    <property type="component" value="Unplaced"/>
</dbReference>
<organism evidence="1 2">
    <name type="scientific">Panagrolaimus sp. JU765</name>
    <dbReference type="NCBI Taxonomy" id="591449"/>
    <lineage>
        <taxon>Eukaryota</taxon>
        <taxon>Metazoa</taxon>
        <taxon>Ecdysozoa</taxon>
        <taxon>Nematoda</taxon>
        <taxon>Chromadorea</taxon>
        <taxon>Rhabditida</taxon>
        <taxon>Tylenchina</taxon>
        <taxon>Panagrolaimomorpha</taxon>
        <taxon>Panagrolaimoidea</taxon>
        <taxon>Panagrolaimidae</taxon>
        <taxon>Panagrolaimus</taxon>
    </lineage>
</organism>
<sequence>YTAGVQKVIWSSIANASLPPTFITSLTFNGVLFVVAISMIIAVCIKTQKKSTNRNSSKKDSQELRRYKSTSDSENCADVLKEVLLTISQFGQRINEKSKLIYLKRMNINLKLTTNVAIDGKSKYVDLNDQQLFEDPLHQLYYDELITMDVWKELLQ</sequence>
<protein>
    <submittedName>
        <fullName evidence="2">Uncharacterized protein</fullName>
    </submittedName>
</protein>
<accession>A0AC34PVJ3</accession>
<dbReference type="WBParaSite" id="JU765_v2.g10402.t1">
    <property type="protein sequence ID" value="JU765_v2.g10402.t1"/>
    <property type="gene ID" value="JU765_v2.g10402"/>
</dbReference>
<evidence type="ECO:0000313" key="2">
    <source>
        <dbReference type="WBParaSite" id="JU765_v2.g10402.t1"/>
    </source>
</evidence>